<reference evidence="3" key="1">
    <citation type="submission" date="2021-01" db="EMBL/GenBank/DDBJ databases">
        <title>Genome public.</title>
        <authorList>
            <person name="Liu C."/>
            <person name="Sun Q."/>
        </authorList>
    </citation>
    <scope>NUCLEOTIDE SEQUENCE [LARGE SCALE GENOMIC DNA]</scope>
    <source>
        <strain evidence="3">YIM B02556</strain>
    </source>
</reference>
<feature type="transmembrane region" description="Helical" evidence="1">
    <location>
        <begin position="84"/>
        <end position="104"/>
    </location>
</feature>
<name>A0ABS1FD80_9PROT</name>
<feature type="transmembrane region" description="Helical" evidence="1">
    <location>
        <begin position="26"/>
        <end position="48"/>
    </location>
</feature>
<dbReference type="Pfam" id="PF05656">
    <property type="entry name" value="DUF805"/>
    <property type="match status" value="1"/>
</dbReference>
<dbReference type="PANTHER" id="PTHR34980">
    <property type="entry name" value="INNER MEMBRANE PROTEIN-RELATED-RELATED"/>
    <property type="match status" value="1"/>
</dbReference>
<dbReference type="InterPro" id="IPR008523">
    <property type="entry name" value="DUF805"/>
</dbReference>
<dbReference type="RefSeq" id="WP_200198031.1">
    <property type="nucleotide sequence ID" value="NZ_JAENHM010000073.1"/>
</dbReference>
<comment type="caution">
    <text evidence="2">The sequence shown here is derived from an EMBL/GenBank/DDBJ whole genome shotgun (WGS) entry which is preliminary data.</text>
</comment>
<keyword evidence="1" id="KW-0472">Membrane</keyword>
<keyword evidence="1" id="KW-0812">Transmembrane</keyword>
<dbReference type="PANTHER" id="PTHR34980:SF2">
    <property type="entry name" value="INNER MEMBRANE PROTEIN YHAH-RELATED"/>
    <property type="match status" value="1"/>
</dbReference>
<evidence type="ECO:0000256" key="1">
    <source>
        <dbReference type="SAM" id="Phobius"/>
    </source>
</evidence>
<dbReference type="Proteomes" id="UP000652760">
    <property type="component" value="Unassembled WGS sequence"/>
</dbReference>
<evidence type="ECO:0000313" key="3">
    <source>
        <dbReference type="Proteomes" id="UP000652760"/>
    </source>
</evidence>
<keyword evidence="1" id="KW-1133">Transmembrane helix</keyword>
<gene>
    <name evidence="2" type="ORF">JHL17_28590</name>
</gene>
<dbReference type="EMBL" id="JAENHM010000073">
    <property type="protein sequence ID" value="MBK1841365.1"/>
    <property type="molecule type" value="Genomic_DNA"/>
</dbReference>
<proteinExistence type="predicted"/>
<accession>A0ABS1FD80</accession>
<evidence type="ECO:0000313" key="2">
    <source>
        <dbReference type="EMBL" id="MBK1841365.1"/>
    </source>
</evidence>
<protein>
    <submittedName>
        <fullName evidence="2">DUF805 domain-containing protein</fullName>
    </submittedName>
</protein>
<sequence>MNFFDAIRSVLSQYVGFSGRALRSEYWYWVLFTVLVSIGTSILDYALFPFSNVSPLNSITNLVLLLPGLAVSARRLHDIGRSGWWLLLAVVPLVGWIILLVWTATRGDATANRFGPPPQPAPGSPAIA</sequence>
<organism evidence="2 3">
    <name type="scientific">Azospirillum endophyticum</name>
    <dbReference type="NCBI Taxonomy" id="2800326"/>
    <lineage>
        <taxon>Bacteria</taxon>
        <taxon>Pseudomonadati</taxon>
        <taxon>Pseudomonadota</taxon>
        <taxon>Alphaproteobacteria</taxon>
        <taxon>Rhodospirillales</taxon>
        <taxon>Azospirillaceae</taxon>
        <taxon>Azospirillum</taxon>
    </lineage>
</organism>
<keyword evidence="3" id="KW-1185">Reference proteome</keyword>